<sequence length="160" mass="18521">MKKDIKWMKLALKYAYYAKKKGEIPIGAVLIFEERILGIGWNNSISQNDPTAHAEIIALRNAAKKIKNYRLLNTTLYVTLEPCIMCCGAIIHSRIKRLVFGTPCKTFSDRCSLKHIFSNSEKDYKLNIEKNIMQKECASILVNFFQKKRQEKYISLNNLN</sequence>
<dbReference type="Gene3D" id="3.40.140.10">
    <property type="entry name" value="Cytidine Deaminase, domain 2"/>
    <property type="match status" value="1"/>
</dbReference>
<evidence type="ECO:0000313" key="11">
    <source>
        <dbReference type="Proteomes" id="UP000298738"/>
    </source>
</evidence>
<dbReference type="GO" id="GO:0002100">
    <property type="term" value="P:tRNA wobble adenosine to inosine editing"/>
    <property type="evidence" value="ECO:0007669"/>
    <property type="project" value="UniProtKB-UniRule"/>
</dbReference>
<evidence type="ECO:0000256" key="6">
    <source>
        <dbReference type="ARBA" id="ARBA00022833"/>
    </source>
</evidence>
<dbReference type="CDD" id="cd01285">
    <property type="entry name" value="nucleoside_deaminase"/>
    <property type="match status" value="1"/>
</dbReference>
<dbReference type="GO" id="GO:0052717">
    <property type="term" value="F:tRNA-specific adenosine-34 deaminase activity"/>
    <property type="evidence" value="ECO:0007669"/>
    <property type="project" value="UniProtKB-UniRule"/>
</dbReference>
<evidence type="ECO:0000256" key="1">
    <source>
        <dbReference type="ARBA" id="ARBA00010669"/>
    </source>
</evidence>
<dbReference type="RefSeq" id="WP_158357579.1">
    <property type="nucleotide sequence ID" value="NZ_CP034876.1"/>
</dbReference>
<reference evidence="10 11" key="1">
    <citation type="submission" date="2018-12" db="EMBL/GenBank/DDBJ databases">
        <authorList>
            <person name="Chong R.A."/>
        </authorList>
    </citation>
    <scope>NUCLEOTIDE SEQUENCE [LARGE SCALE GENOMIC DNA]</scope>
    <source>
        <strain evidence="10 11">Hla</strain>
    </source>
</reference>
<gene>
    <name evidence="8 10" type="primary">tadA</name>
    <name evidence="10" type="ORF">D9V68_01300</name>
</gene>
<comment type="similarity">
    <text evidence="1">Belongs to the cytidine and deoxycytidylate deaminase family. ADAT2 subfamily.</text>
</comment>
<dbReference type="PANTHER" id="PTHR11079">
    <property type="entry name" value="CYTOSINE DEAMINASE FAMILY MEMBER"/>
    <property type="match status" value="1"/>
</dbReference>
<evidence type="ECO:0000256" key="8">
    <source>
        <dbReference type="HAMAP-Rule" id="MF_00972"/>
    </source>
</evidence>
<dbReference type="InterPro" id="IPR002125">
    <property type="entry name" value="CMP_dCMP_dom"/>
</dbReference>
<dbReference type="PANTHER" id="PTHR11079:SF202">
    <property type="entry name" value="TRNA-SPECIFIC ADENOSINE DEAMINASE"/>
    <property type="match status" value="1"/>
</dbReference>
<dbReference type="AlphaFoldDB" id="A0A4D6XYC0"/>
<name>A0A4D6XYC0_9GAMM</name>
<reference evidence="10 11" key="2">
    <citation type="submission" date="2019-05" db="EMBL/GenBank/DDBJ databases">
        <title>Genome evolution of the obligate endosymbiont Buchnera aphidicola.</title>
        <authorList>
            <person name="Moran N.A."/>
        </authorList>
    </citation>
    <scope>NUCLEOTIDE SEQUENCE [LARGE SCALE GENOMIC DNA]</scope>
    <source>
        <strain evidence="10 11">Hla</strain>
    </source>
</reference>
<feature type="domain" description="CMP/dCMP-type deaminase" evidence="9">
    <location>
        <begin position="2"/>
        <end position="131"/>
    </location>
</feature>
<organism evidence="10 11">
    <name type="scientific">Buchnera aphidicola</name>
    <name type="common">Hyperomyzus lactucae</name>
    <dbReference type="NCBI Taxonomy" id="1241860"/>
    <lineage>
        <taxon>Bacteria</taxon>
        <taxon>Pseudomonadati</taxon>
        <taxon>Pseudomonadota</taxon>
        <taxon>Gammaproteobacteria</taxon>
        <taxon>Enterobacterales</taxon>
        <taxon>Erwiniaceae</taxon>
        <taxon>Buchnera</taxon>
    </lineage>
</organism>
<dbReference type="InterPro" id="IPR028883">
    <property type="entry name" value="tRNA_aden_deaminase"/>
</dbReference>
<evidence type="ECO:0000256" key="5">
    <source>
        <dbReference type="ARBA" id="ARBA00022801"/>
    </source>
</evidence>
<comment type="cofactor">
    <cofactor evidence="8">
        <name>Zn(2+)</name>
        <dbReference type="ChEBI" id="CHEBI:29105"/>
    </cofactor>
    <text evidence="8">Binds 1 zinc ion per subunit.</text>
</comment>
<dbReference type="GO" id="GO:0008270">
    <property type="term" value="F:zinc ion binding"/>
    <property type="evidence" value="ECO:0007669"/>
    <property type="project" value="UniProtKB-UniRule"/>
</dbReference>
<evidence type="ECO:0000256" key="2">
    <source>
        <dbReference type="ARBA" id="ARBA00011738"/>
    </source>
</evidence>
<accession>A0A4D6XYC0</accession>
<evidence type="ECO:0000313" key="10">
    <source>
        <dbReference type="EMBL" id="QCI20979.1"/>
    </source>
</evidence>
<keyword evidence="4 8" id="KW-0479">Metal-binding</keyword>
<dbReference type="EC" id="3.5.4.33" evidence="8"/>
<feature type="binding site" evidence="8">
    <location>
        <position position="53"/>
    </location>
    <ligand>
        <name>Zn(2+)</name>
        <dbReference type="ChEBI" id="CHEBI:29105"/>
        <note>catalytic</note>
    </ligand>
</feature>
<feature type="binding site" evidence="8">
    <location>
        <position position="86"/>
    </location>
    <ligand>
        <name>Zn(2+)</name>
        <dbReference type="ChEBI" id="CHEBI:29105"/>
        <note>catalytic</note>
    </ligand>
</feature>
<evidence type="ECO:0000259" key="9">
    <source>
        <dbReference type="PROSITE" id="PS51747"/>
    </source>
</evidence>
<evidence type="ECO:0000256" key="4">
    <source>
        <dbReference type="ARBA" id="ARBA00022723"/>
    </source>
</evidence>
<dbReference type="NCBIfam" id="NF008113">
    <property type="entry name" value="PRK10860.1"/>
    <property type="match status" value="1"/>
</dbReference>
<comment type="subunit">
    <text evidence="2 8">Homodimer.</text>
</comment>
<dbReference type="Proteomes" id="UP000298738">
    <property type="component" value="Chromosome"/>
</dbReference>
<dbReference type="Pfam" id="PF00383">
    <property type="entry name" value="dCMP_cyt_deam_1"/>
    <property type="match status" value="1"/>
</dbReference>
<comment type="function">
    <text evidence="8">Catalyzes the deamination of adenosine to inosine at the wobble position 34 of tRNA(Arg2).</text>
</comment>
<dbReference type="InterPro" id="IPR016193">
    <property type="entry name" value="Cytidine_deaminase-like"/>
</dbReference>
<evidence type="ECO:0000256" key="7">
    <source>
        <dbReference type="ARBA" id="ARBA00048045"/>
    </source>
</evidence>
<dbReference type="EMBL" id="CP034876">
    <property type="protein sequence ID" value="QCI20979.1"/>
    <property type="molecule type" value="Genomic_DNA"/>
</dbReference>
<protein>
    <recommendedName>
        <fullName evidence="8">tRNA-specific adenosine deaminase</fullName>
        <ecNumber evidence="8">3.5.4.33</ecNumber>
    </recommendedName>
</protein>
<dbReference type="OrthoDB" id="9802676at2"/>
<dbReference type="InterPro" id="IPR016192">
    <property type="entry name" value="APOBEC/CMP_deaminase_Zn-bd"/>
</dbReference>
<dbReference type="SUPFAM" id="SSF53927">
    <property type="entry name" value="Cytidine deaminase-like"/>
    <property type="match status" value="1"/>
</dbReference>
<proteinExistence type="inferred from homology"/>
<feature type="active site" description="Proton donor" evidence="8">
    <location>
        <position position="55"/>
    </location>
</feature>
<dbReference type="PROSITE" id="PS00903">
    <property type="entry name" value="CYT_DCMP_DEAMINASES_1"/>
    <property type="match status" value="1"/>
</dbReference>
<keyword evidence="3 8" id="KW-0819">tRNA processing</keyword>
<feature type="binding site" evidence="8">
    <location>
        <position position="83"/>
    </location>
    <ligand>
        <name>Zn(2+)</name>
        <dbReference type="ChEBI" id="CHEBI:29105"/>
        <note>catalytic</note>
    </ligand>
</feature>
<evidence type="ECO:0000256" key="3">
    <source>
        <dbReference type="ARBA" id="ARBA00022694"/>
    </source>
</evidence>
<comment type="catalytic activity">
    <reaction evidence="7 8">
        <text>adenosine(34) in tRNA + H2O + H(+) = inosine(34) in tRNA + NH4(+)</text>
        <dbReference type="Rhea" id="RHEA:43168"/>
        <dbReference type="Rhea" id="RHEA-COMP:10373"/>
        <dbReference type="Rhea" id="RHEA-COMP:10374"/>
        <dbReference type="ChEBI" id="CHEBI:15377"/>
        <dbReference type="ChEBI" id="CHEBI:15378"/>
        <dbReference type="ChEBI" id="CHEBI:28938"/>
        <dbReference type="ChEBI" id="CHEBI:74411"/>
        <dbReference type="ChEBI" id="CHEBI:82852"/>
        <dbReference type="EC" id="3.5.4.33"/>
    </reaction>
</comment>
<dbReference type="HAMAP" id="MF_00972">
    <property type="entry name" value="tRNA_aden_deaminase"/>
    <property type="match status" value="1"/>
</dbReference>
<keyword evidence="6 8" id="KW-0862">Zinc</keyword>
<keyword evidence="5 8" id="KW-0378">Hydrolase</keyword>
<dbReference type="PROSITE" id="PS51747">
    <property type="entry name" value="CYT_DCMP_DEAMINASES_2"/>
    <property type="match status" value="1"/>
</dbReference>